<protein>
    <submittedName>
        <fullName evidence="5">Type I restriction enzyme, S subunit</fullName>
    </submittedName>
</protein>
<dbReference type="GO" id="GO:0003677">
    <property type="term" value="F:DNA binding"/>
    <property type="evidence" value="ECO:0007669"/>
    <property type="project" value="UniProtKB-KW"/>
</dbReference>
<dbReference type="GO" id="GO:0009307">
    <property type="term" value="P:DNA restriction-modification system"/>
    <property type="evidence" value="ECO:0007669"/>
    <property type="project" value="UniProtKB-KW"/>
</dbReference>
<proteinExistence type="inferred from homology"/>
<dbReference type="AlphaFoldDB" id="A0A1M6HP16"/>
<dbReference type="InterPro" id="IPR052021">
    <property type="entry name" value="Type-I_RS_S_subunit"/>
</dbReference>
<evidence type="ECO:0000313" key="6">
    <source>
        <dbReference type="Proteomes" id="UP000184335"/>
    </source>
</evidence>
<keyword evidence="6" id="KW-1185">Reference proteome</keyword>
<dbReference type="CDD" id="cd17278">
    <property type="entry name" value="RMtype1_S_LdeBORF1052P-TRD2-CR2"/>
    <property type="match status" value="1"/>
</dbReference>
<dbReference type="InterPro" id="IPR000055">
    <property type="entry name" value="Restrct_endonuc_typeI_TRD"/>
</dbReference>
<feature type="domain" description="Type I restriction modification DNA specificity" evidence="4">
    <location>
        <begin position="3"/>
        <end position="190"/>
    </location>
</feature>
<organism evidence="5 6">
    <name type="scientific">Cruoricaptor ignavus</name>
    <dbReference type="NCBI Taxonomy" id="1118202"/>
    <lineage>
        <taxon>Bacteria</taxon>
        <taxon>Pseudomonadati</taxon>
        <taxon>Bacteroidota</taxon>
        <taxon>Flavobacteriia</taxon>
        <taxon>Flavobacteriales</taxon>
        <taxon>Weeksellaceae</taxon>
        <taxon>Cruoricaptor</taxon>
    </lineage>
</organism>
<comment type="similarity">
    <text evidence="1">Belongs to the type-I restriction system S methylase family.</text>
</comment>
<dbReference type="InterPro" id="IPR044946">
    <property type="entry name" value="Restrct_endonuc_typeI_TRD_sf"/>
</dbReference>
<evidence type="ECO:0000256" key="1">
    <source>
        <dbReference type="ARBA" id="ARBA00010923"/>
    </source>
</evidence>
<evidence type="ECO:0000256" key="2">
    <source>
        <dbReference type="ARBA" id="ARBA00022747"/>
    </source>
</evidence>
<dbReference type="PANTHER" id="PTHR30408">
    <property type="entry name" value="TYPE-1 RESTRICTION ENZYME ECOKI SPECIFICITY PROTEIN"/>
    <property type="match status" value="1"/>
</dbReference>
<dbReference type="SUPFAM" id="SSF116734">
    <property type="entry name" value="DNA methylase specificity domain"/>
    <property type="match status" value="2"/>
</dbReference>
<dbReference type="EMBL" id="FQYI01000015">
    <property type="protein sequence ID" value="SHJ23876.1"/>
    <property type="molecule type" value="Genomic_DNA"/>
</dbReference>
<evidence type="ECO:0000259" key="4">
    <source>
        <dbReference type="Pfam" id="PF01420"/>
    </source>
</evidence>
<evidence type="ECO:0000256" key="3">
    <source>
        <dbReference type="ARBA" id="ARBA00023125"/>
    </source>
</evidence>
<keyword evidence="3" id="KW-0238">DNA-binding</keyword>
<dbReference type="Proteomes" id="UP000184335">
    <property type="component" value="Unassembled WGS sequence"/>
</dbReference>
<dbReference type="OrthoDB" id="9816225at2"/>
<name>A0A1M6HP16_9FLAO</name>
<dbReference type="Pfam" id="PF01420">
    <property type="entry name" value="Methylase_S"/>
    <property type="match status" value="1"/>
</dbReference>
<dbReference type="RefSeq" id="WP_073180965.1">
    <property type="nucleotide sequence ID" value="NZ_FQYI01000015.1"/>
</dbReference>
<keyword evidence="2" id="KW-0680">Restriction system</keyword>
<sequence length="418" mass="48328">MENNWKEVKLGKFIKVKHGFAFPGTHITDQETDQVLVTPGNFHIGGGFKNNKFKYFNSNDYPESYILKEGDIVVTMTDLSKESDTLGYGAKIPRNNKVKFLHNQRVGLVEFKDEKEIHYDFVYWVLRTRSYQGYVVGSASGTSIMHTSPSRIEDYDFFLPPLPEQKAIASVLSSLDDKIDLLHQQNQTLEALAETLFRQWFVEEAKEDWEELPFSEWISETVGGDWGKETLQGEFTKGVYCIRGTDIADLLTGIPTKTPIRFVKEKKFQSIEPKEGDIIIEISGGTENQSTGRAYFINNEIKSLFGKDLVFSNFCRLIRIKDSNYSFFVYLYLKYLYDQDEFFNLENGSSGIKNLDYKSLLFENKYKMPKEDLVLKFNDLVSDSYKKINHNKFQIQTLTQLRDTLLPKLMSGEVRVKN</sequence>
<dbReference type="Gene3D" id="3.90.220.20">
    <property type="entry name" value="DNA methylase specificity domains"/>
    <property type="match status" value="2"/>
</dbReference>
<accession>A0A1M6HP16</accession>
<evidence type="ECO:0000313" key="5">
    <source>
        <dbReference type="EMBL" id="SHJ23876.1"/>
    </source>
</evidence>
<gene>
    <name evidence="5" type="ORF">SAMN05443429_1156</name>
</gene>
<dbReference type="STRING" id="1118202.SAMN05443429_1156"/>
<reference evidence="5 6" key="1">
    <citation type="submission" date="2016-11" db="EMBL/GenBank/DDBJ databases">
        <authorList>
            <person name="Jaros S."/>
            <person name="Januszkiewicz K."/>
            <person name="Wedrychowicz H."/>
        </authorList>
    </citation>
    <scope>NUCLEOTIDE SEQUENCE [LARGE SCALE GENOMIC DNA]</scope>
    <source>
        <strain evidence="5 6">DSM 25479</strain>
    </source>
</reference>
<dbReference type="PANTHER" id="PTHR30408:SF13">
    <property type="entry name" value="TYPE I RESTRICTION ENZYME HINDI SPECIFICITY SUBUNIT"/>
    <property type="match status" value="1"/>
</dbReference>